<evidence type="ECO:0000313" key="2">
    <source>
        <dbReference type="Proteomes" id="UP001571476"/>
    </source>
</evidence>
<dbReference type="EMBL" id="JBGOSP010000002">
    <property type="protein sequence ID" value="MFA3835740.1"/>
    <property type="molecule type" value="Genomic_DNA"/>
</dbReference>
<proteinExistence type="predicted"/>
<comment type="caution">
    <text evidence="1">The sequence shown here is derived from an EMBL/GenBank/DDBJ whole genome shotgun (WGS) entry which is preliminary data.</text>
</comment>
<gene>
    <name evidence="1" type="ORF">ACEG43_06040</name>
</gene>
<organism evidence="1 2">
    <name type="scientific">Streptomyces aureus</name>
    <dbReference type="NCBI Taxonomy" id="193461"/>
    <lineage>
        <taxon>Bacteria</taxon>
        <taxon>Bacillati</taxon>
        <taxon>Actinomycetota</taxon>
        <taxon>Actinomycetes</taxon>
        <taxon>Kitasatosporales</taxon>
        <taxon>Streptomycetaceae</taxon>
        <taxon>Streptomyces</taxon>
    </lineage>
</organism>
<reference evidence="1 2" key="1">
    <citation type="submission" date="2024-08" db="EMBL/GenBank/DDBJ databases">
        <title>Genome sequence of Streptomyces aureus CACIA-1.46HGO.</title>
        <authorList>
            <person name="Evangelista-Martinez Z."/>
        </authorList>
    </citation>
    <scope>NUCLEOTIDE SEQUENCE [LARGE SCALE GENOMIC DNA]</scope>
    <source>
        <strain evidence="1 2">CACIA-1.46HGO</strain>
    </source>
</reference>
<accession>A0ABV4SBE0</accession>
<evidence type="ECO:0000313" key="1">
    <source>
        <dbReference type="EMBL" id="MFA3835740.1"/>
    </source>
</evidence>
<keyword evidence="2" id="KW-1185">Reference proteome</keyword>
<sequence>MTSLIRTALTAARARRTARRLAGASFCDRRAQVCDNSCRTTAHQRRNQMSALSLAR</sequence>
<name>A0ABV4SBE0_9ACTN</name>
<dbReference type="RefSeq" id="WP_372561702.1">
    <property type="nucleotide sequence ID" value="NZ_JBGOSP010000002.1"/>
</dbReference>
<protein>
    <submittedName>
        <fullName evidence="1">Uncharacterized protein</fullName>
    </submittedName>
</protein>
<dbReference type="Proteomes" id="UP001571476">
    <property type="component" value="Unassembled WGS sequence"/>
</dbReference>